<feature type="transmembrane region" description="Helical" evidence="8">
    <location>
        <begin position="141"/>
        <end position="161"/>
    </location>
</feature>
<keyword evidence="3" id="KW-1003">Cell membrane</keyword>
<sequence>MYRSNEIEKLLSEEKLNTITHGFGALCGIVATVILSIETSEIDGFWRKLSAVTFGICFMIVYTTSTIYHGTVNPRWKEIFQTLDHSAIYLMIAGTYTPLGAYSAYHYPWGKYALIGIWLLASIGIFFKFKYTKRNEVYSTLIYLIMGWGAILAVKPLFHVIETPGKALIIIGGLVYTLGTIFYLWRRIPYSHAIWHMFAVGGSVCHFFAIYRYIIPLEFD</sequence>
<organism evidence="9 10">
    <name type="scientific">Aureibacter tunicatorum</name>
    <dbReference type="NCBI Taxonomy" id="866807"/>
    <lineage>
        <taxon>Bacteria</taxon>
        <taxon>Pseudomonadati</taxon>
        <taxon>Bacteroidota</taxon>
        <taxon>Cytophagia</taxon>
        <taxon>Cytophagales</taxon>
        <taxon>Persicobacteraceae</taxon>
        <taxon>Aureibacter</taxon>
    </lineage>
</organism>
<dbReference type="NCBIfam" id="TIGR01065">
    <property type="entry name" value="hlyIII"/>
    <property type="match status" value="1"/>
</dbReference>
<evidence type="ECO:0000256" key="1">
    <source>
        <dbReference type="ARBA" id="ARBA00004651"/>
    </source>
</evidence>
<evidence type="ECO:0000256" key="8">
    <source>
        <dbReference type="SAM" id="Phobius"/>
    </source>
</evidence>
<feature type="transmembrane region" description="Helical" evidence="8">
    <location>
        <begin position="111"/>
        <end position="129"/>
    </location>
</feature>
<name>A0AAE4BRP1_9BACT</name>
<evidence type="ECO:0000313" key="9">
    <source>
        <dbReference type="EMBL" id="MDR6237417.1"/>
    </source>
</evidence>
<keyword evidence="10" id="KW-1185">Reference proteome</keyword>
<keyword evidence="6 8" id="KW-0472">Membrane</keyword>
<dbReference type="GO" id="GO:0140911">
    <property type="term" value="F:pore-forming activity"/>
    <property type="evidence" value="ECO:0007669"/>
    <property type="project" value="InterPro"/>
</dbReference>
<gene>
    <name evidence="9" type="ORF">HNQ88_000393</name>
</gene>
<comment type="caution">
    <text evidence="9">The sequence shown here is derived from an EMBL/GenBank/DDBJ whole genome shotgun (WGS) entry which is preliminary data.</text>
</comment>
<keyword evidence="7" id="KW-0479">Metal-binding</keyword>
<dbReference type="Proteomes" id="UP001185092">
    <property type="component" value="Unassembled WGS sequence"/>
</dbReference>
<protein>
    <submittedName>
        <fullName evidence="9">Hemolysin III</fullName>
    </submittedName>
</protein>
<reference evidence="9" key="1">
    <citation type="submission" date="2023-07" db="EMBL/GenBank/DDBJ databases">
        <title>Genomic Encyclopedia of Type Strains, Phase IV (KMG-IV): sequencing the most valuable type-strain genomes for metagenomic binning, comparative biology and taxonomic classification.</title>
        <authorList>
            <person name="Goeker M."/>
        </authorList>
    </citation>
    <scope>NUCLEOTIDE SEQUENCE</scope>
    <source>
        <strain evidence="9">DSM 26174</strain>
    </source>
</reference>
<dbReference type="GO" id="GO:0005886">
    <property type="term" value="C:plasma membrane"/>
    <property type="evidence" value="ECO:0007669"/>
    <property type="project" value="UniProtKB-SubCell"/>
</dbReference>
<dbReference type="Pfam" id="PF03006">
    <property type="entry name" value="HlyIII"/>
    <property type="match status" value="1"/>
</dbReference>
<accession>A0AAE4BRP1</accession>
<comment type="subcellular location">
    <subcellularLocation>
        <location evidence="1">Cell membrane</location>
        <topology evidence="1">Multi-pass membrane protein</topology>
    </subcellularLocation>
</comment>
<dbReference type="PANTHER" id="PTHR20855">
    <property type="entry name" value="ADIPOR/PROGESTIN RECEPTOR-RELATED"/>
    <property type="match status" value="1"/>
</dbReference>
<feature type="transmembrane region" description="Helical" evidence="8">
    <location>
        <begin position="167"/>
        <end position="185"/>
    </location>
</feature>
<evidence type="ECO:0000256" key="3">
    <source>
        <dbReference type="ARBA" id="ARBA00022475"/>
    </source>
</evidence>
<feature type="transmembrane region" description="Helical" evidence="8">
    <location>
        <begin position="20"/>
        <end position="37"/>
    </location>
</feature>
<feature type="binding site" evidence="7">
    <location>
        <position position="69"/>
    </location>
    <ligand>
        <name>Zn(2+)</name>
        <dbReference type="ChEBI" id="CHEBI:29105"/>
    </ligand>
</feature>
<dbReference type="PANTHER" id="PTHR20855:SF3">
    <property type="entry name" value="LD03007P"/>
    <property type="match status" value="1"/>
</dbReference>
<feature type="binding site" evidence="7">
    <location>
        <position position="192"/>
    </location>
    <ligand>
        <name>Zn(2+)</name>
        <dbReference type="ChEBI" id="CHEBI:29105"/>
    </ligand>
</feature>
<feature type="binding site" evidence="7">
    <location>
        <position position="196"/>
    </location>
    <ligand>
        <name>Zn(2+)</name>
        <dbReference type="ChEBI" id="CHEBI:29105"/>
    </ligand>
</feature>
<evidence type="ECO:0000256" key="4">
    <source>
        <dbReference type="ARBA" id="ARBA00022692"/>
    </source>
</evidence>
<dbReference type="InterPro" id="IPR004254">
    <property type="entry name" value="AdipoR/HlyIII-related"/>
</dbReference>
<feature type="transmembrane region" description="Helical" evidence="8">
    <location>
        <begin position="88"/>
        <end position="105"/>
    </location>
</feature>
<dbReference type="GO" id="GO:0046872">
    <property type="term" value="F:metal ion binding"/>
    <property type="evidence" value="ECO:0007669"/>
    <property type="project" value="UniProtKB-KW"/>
</dbReference>
<feature type="transmembrane region" description="Helical" evidence="8">
    <location>
        <begin position="197"/>
        <end position="215"/>
    </location>
</feature>
<evidence type="ECO:0000313" key="10">
    <source>
        <dbReference type="Proteomes" id="UP001185092"/>
    </source>
</evidence>
<keyword evidence="4 8" id="KW-0812">Transmembrane</keyword>
<dbReference type="InterPro" id="IPR005744">
    <property type="entry name" value="Hy-lIII"/>
</dbReference>
<comment type="similarity">
    <text evidence="2">Belongs to the UPF0073 (Hly-III) family.</text>
</comment>
<dbReference type="EMBL" id="JAVDQD010000001">
    <property type="protein sequence ID" value="MDR6237417.1"/>
    <property type="molecule type" value="Genomic_DNA"/>
</dbReference>
<evidence type="ECO:0000256" key="5">
    <source>
        <dbReference type="ARBA" id="ARBA00022989"/>
    </source>
</evidence>
<dbReference type="AlphaFoldDB" id="A0AAE4BRP1"/>
<keyword evidence="5 8" id="KW-1133">Transmembrane helix</keyword>
<evidence type="ECO:0000256" key="2">
    <source>
        <dbReference type="ARBA" id="ARBA00008488"/>
    </source>
</evidence>
<evidence type="ECO:0000256" key="6">
    <source>
        <dbReference type="ARBA" id="ARBA00023136"/>
    </source>
</evidence>
<feature type="transmembrane region" description="Helical" evidence="8">
    <location>
        <begin position="49"/>
        <end position="68"/>
    </location>
</feature>
<evidence type="ECO:0000256" key="7">
    <source>
        <dbReference type="PIRSR" id="PIRSR604254-1"/>
    </source>
</evidence>
<dbReference type="RefSeq" id="WP_309936882.1">
    <property type="nucleotide sequence ID" value="NZ_AP025305.1"/>
</dbReference>
<keyword evidence="7" id="KW-0862">Zinc</keyword>
<proteinExistence type="inferred from homology"/>